<dbReference type="Proteomes" id="UP000674318">
    <property type="component" value="Unassembled WGS sequence"/>
</dbReference>
<evidence type="ECO:0000313" key="2">
    <source>
        <dbReference type="Proteomes" id="UP000674318"/>
    </source>
</evidence>
<evidence type="ECO:0008006" key="3">
    <source>
        <dbReference type="Google" id="ProtNLM"/>
    </source>
</evidence>
<evidence type="ECO:0000313" key="1">
    <source>
        <dbReference type="EMBL" id="KAG5511608.1"/>
    </source>
</evidence>
<protein>
    <recommendedName>
        <fullName evidence="3">Rhodanese domain-containing protein</fullName>
    </recommendedName>
</protein>
<dbReference type="AlphaFoldDB" id="A0A837A982"/>
<dbReference type="GeneID" id="94293222"/>
<comment type="caution">
    <text evidence="1">The sequence shown here is derived from an EMBL/GenBank/DDBJ whole genome shotgun (WGS) entry which is preliminary data.</text>
</comment>
<dbReference type="EMBL" id="JAFJZO010000004">
    <property type="protein sequence ID" value="KAG5511608.1"/>
    <property type="molecule type" value="Genomic_DNA"/>
</dbReference>
<dbReference type="OrthoDB" id="277723at2759"/>
<name>A0A837A982_9TRYP</name>
<proteinExistence type="predicted"/>
<reference evidence="1 2" key="1">
    <citation type="submission" date="2021-02" db="EMBL/GenBank/DDBJ databases">
        <title>Porcisia hertigi Genome sequencing and assembly.</title>
        <authorList>
            <person name="Almutairi H."/>
            <person name="Gatherer D."/>
        </authorList>
    </citation>
    <scope>NUCLEOTIDE SEQUENCE [LARGE SCALE GENOMIC DNA]</scope>
    <source>
        <strain evidence="1 2">C119</strain>
    </source>
</reference>
<keyword evidence="2" id="KW-1185">Reference proteome</keyword>
<sequence length="167" mass="18199">MAQWIPKTAWKVSNLNKRYGPSYVTKGYVSLDPECSINAYSSLQSTKTSVDVRKALLSTGCTPSGPLLIDVRSASERRLRPLLSPKIVTLHPHDILSGAARPILPTDVESAELFVIASEMQRAVNTCTALRRWGFSNVSAVSVDSVWEVIEAEEKPAGADTRSLGKN</sequence>
<dbReference type="KEGG" id="phet:94293222"/>
<accession>A0A837A982</accession>
<dbReference type="RefSeq" id="XP_067759700.1">
    <property type="nucleotide sequence ID" value="XM_067903145.1"/>
</dbReference>
<organism evidence="1 2">
    <name type="scientific">Porcisia hertigi</name>
    <dbReference type="NCBI Taxonomy" id="2761500"/>
    <lineage>
        <taxon>Eukaryota</taxon>
        <taxon>Discoba</taxon>
        <taxon>Euglenozoa</taxon>
        <taxon>Kinetoplastea</taxon>
        <taxon>Metakinetoplastina</taxon>
        <taxon>Trypanosomatida</taxon>
        <taxon>Trypanosomatidae</taxon>
        <taxon>Leishmaniinae</taxon>
        <taxon>Porcisia</taxon>
    </lineage>
</organism>
<gene>
    <name evidence="1" type="ORF">JKF63_07204</name>
</gene>